<dbReference type="AlphaFoldDB" id="A0A9P7B701"/>
<comment type="caution">
    <text evidence="3">The sequence shown here is derived from an EMBL/GenBank/DDBJ whole genome shotgun (WGS) entry which is preliminary data.</text>
</comment>
<dbReference type="PANTHER" id="PTHR47990">
    <property type="entry name" value="2-OXOGLUTARATE (2OG) AND FE(II)-DEPENDENT OXYGENASE SUPERFAMILY PROTEIN-RELATED"/>
    <property type="match status" value="1"/>
</dbReference>
<dbReference type="OrthoDB" id="288590at2759"/>
<dbReference type="InterPro" id="IPR027443">
    <property type="entry name" value="IPNS-like_sf"/>
</dbReference>
<evidence type="ECO:0000256" key="1">
    <source>
        <dbReference type="RuleBase" id="RU003682"/>
    </source>
</evidence>
<keyword evidence="1" id="KW-0408">Iron</keyword>
<dbReference type="Gene3D" id="2.60.120.330">
    <property type="entry name" value="B-lactam Antibiotic, Isopenicillin N Synthase, Chain"/>
    <property type="match status" value="1"/>
</dbReference>
<evidence type="ECO:0000313" key="4">
    <source>
        <dbReference type="Proteomes" id="UP000777482"/>
    </source>
</evidence>
<sequence>MSVIKTGLGERLVSNDVEGKSFTELPVIDLSRLQSDSVEERRALAAEVRYTLCNLAGPIADYRAPAGPGGEVDSLSLAAIATGFFYISNHGVPQDVLDAAFDQAKTFFAQPMEKKMEVDHKLGDSFKGYVPLKGENVDPASRGDMHEAFDLGDDHSAMSSTQTSGNVWPSAEDLPDFRPTLQRAYSEIMALGQRLFPLFALALDLPEQYFADKLKHPGSAMRVLHYPPQFGPVDTKEIGIGAHTDYECFTLLAQYGDVQALQVLNAAGEWIQASPKPGTFVVNIGDQLQRITNGVFKSTVHRAINRTGQDRMSMPFFFGLDYDAMLETLPSCITEDRPAKYEPITAGAYVEKRMKETYVRPAEEVAATA</sequence>
<keyword evidence="4" id="KW-1185">Reference proteome</keyword>
<comment type="similarity">
    <text evidence="1">Belongs to the iron/ascorbate-dependent oxidoreductase family.</text>
</comment>
<evidence type="ECO:0000313" key="3">
    <source>
        <dbReference type="EMBL" id="KAG0661535.1"/>
    </source>
</evidence>
<feature type="domain" description="Fe2OG dioxygenase" evidence="2">
    <location>
        <begin position="217"/>
        <end position="320"/>
    </location>
</feature>
<protein>
    <recommendedName>
        <fullName evidence="2">Fe2OG dioxygenase domain-containing protein</fullName>
    </recommendedName>
</protein>
<dbReference type="Proteomes" id="UP000777482">
    <property type="component" value="Unassembled WGS sequence"/>
</dbReference>
<dbReference type="InterPro" id="IPR005123">
    <property type="entry name" value="Oxoglu/Fe-dep_dioxygenase_dom"/>
</dbReference>
<dbReference type="InterPro" id="IPR050231">
    <property type="entry name" value="Iron_ascorbate_oxido_reductase"/>
</dbReference>
<gene>
    <name evidence="3" type="ORF">C6P46_003947</name>
</gene>
<dbReference type="GO" id="GO:0046872">
    <property type="term" value="F:metal ion binding"/>
    <property type="evidence" value="ECO:0007669"/>
    <property type="project" value="UniProtKB-KW"/>
</dbReference>
<dbReference type="PROSITE" id="PS51471">
    <property type="entry name" value="FE2OG_OXY"/>
    <property type="match status" value="1"/>
</dbReference>
<dbReference type="InterPro" id="IPR044861">
    <property type="entry name" value="IPNS-like_FE2OG_OXY"/>
</dbReference>
<dbReference type="Pfam" id="PF14226">
    <property type="entry name" value="DIOX_N"/>
    <property type="match status" value="1"/>
</dbReference>
<dbReference type="EMBL" id="PUHQ01000034">
    <property type="protein sequence ID" value="KAG0661535.1"/>
    <property type="molecule type" value="Genomic_DNA"/>
</dbReference>
<proteinExistence type="inferred from homology"/>
<accession>A0A9P7B701</accession>
<organism evidence="3 4">
    <name type="scientific">Rhodotorula mucilaginosa</name>
    <name type="common">Yeast</name>
    <name type="synonym">Rhodotorula rubra</name>
    <dbReference type="NCBI Taxonomy" id="5537"/>
    <lineage>
        <taxon>Eukaryota</taxon>
        <taxon>Fungi</taxon>
        <taxon>Dikarya</taxon>
        <taxon>Basidiomycota</taxon>
        <taxon>Pucciniomycotina</taxon>
        <taxon>Microbotryomycetes</taxon>
        <taxon>Sporidiobolales</taxon>
        <taxon>Sporidiobolaceae</taxon>
        <taxon>Rhodotorula</taxon>
    </lineage>
</organism>
<reference evidence="3 4" key="1">
    <citation type="submission" date="2020-11" db="EMBL/GenBank/DDBJ databases">
        <title>Kefir isolates.</title>
        <authorList>
            <person name="Marcisauskas S."/>
            <person name="Kim Y."/>
            <person name="Blasche S."/>
        </authorList>
    </citation>
    <scope>NUCLEOTIDE SEQUENCE [LARGE SCALE GENOMIC DNA]</scope>
    <source>
        <strain evidence="3 4">KR</strain>
    </source>
</reference>
<dbReference type="Pfam" id="PF03171">
    <property type="entry name" value="2OG-FeII_Oxy"/>
    <property type="match status" value="1"/>
</dbReference>
<dbReference type="GO" id="GO:0016491">
    <property type="term" value="F:oxidoreductase activity"/>
    <property type="evidence" value="ECO:0007669"/>
    <property type="project" value="UniProtKB-KW"/>
</dbReference>
<dbReference type="PRINTS" id="PR00682">
    <property type="entry name" value="IPNSYNTHASE"/>
</dbReference>
<dbReference type="InterPro" id="IPR026992">
    <property type="entry name" value="DIOX_N"/>
</dbReference>
<keyword evidence="1" id="KW-0560">Oxidoreductase</keyword>
<evidence type="ECO:0000259" key="2">
    <source>
        <dbReference type="PROSITE" id="PS51471"/>
    </source>
</evidence>
<dbReference type="SUPFAM" id="SSF51197">
    <property type="entry name" value="Clavaminate synthase-like"/>
    <property type="match status" value="1"/>
</dbReference>
<keyword evidence="1" id="KW-0479">Metal-binding</keyword>
<name>A0A9P7B701_RHOMI</name>